<keyword evidence="5 6" id="KW-0472">Membrane</keyword>
<dbReference type="GeneID" id="125179449"/>
<keyword evidence="6" id="KW-1133">Transmembrane helix</keyword>
<gene>
    <name evidence="9" type="primary">LOC125179449</name>
</gene>
<evidence type="ECO:0000256" key="2">
    <source>
        <dbReference type="ARBA" id="ARBA00022448"/>
    </source>
</evidence>
<dbReference type="PROSITE" id="PS51847">
    <property type="entry name" value="SMP"/>
    <property type="match status" value="1"/>
</dbReference>
<evidence type="ECO:0000313" key="9">
    <source>
        <dbReference type="RefSeq" id="XP_047741293.1"/>
    </source>
</evidence>
<feature type="domain" description="SMP-LTD" evidence="7">
    <location>
        <begin position="140"/>
        <end position="232"/>
    </location>
</feature>
<evidence type="ECO:0000256" key="1">
    <source>
        <dbReference type="ARBA" id="ARBA00004370"/>
    </source>
</evidence>
<dbReference type="GO" id="GO:0016020">
    <property type="term" value="C:membrane"/>
    <property type="evidence" value="ECO:0007669"/>
    <property type="project" value="UniProtKB-SubCell"/>
</dbReference>
<comment type="subcellular location">
    <subcellularLocation>
        <location evidence="1">Membrane</location>
    </subcellularLocation>
</comment>
<keyword evidence="4" id="KW-0446">Lipid-binding</keyword>
<keyword evidence="3" id="KW-0445">Lipid transport</keyword>
<dbReference type="GO" id="GO:0006869">
    <property type="term" value="P:lipid transport"/>
    <property type="evidence" value="ECO:0007669"/>
    <property type="project" value="UniProtKB-KW"/>
</dbReference>
<dbReference type="RefSeq" id="XP_047741293.1">
    <property type="nucleotide sequence ID" value="XM_047885337.1"/>
</dbReference>
<evidence type="ECO:0000256" key="3">
    <source>
        <dbReference type="ARBA" id="ARBA00023055"/>
    </source>
</evidence>
<dbReference type="GO" id="GO:0008289">
    <property type="term" value="F:lipid binding"/>
    <property type="evidence" value="ECO:0007669"/>
    <property type="project" value="UniProtKB-KW"/>
</dbReference>
<feature type="transmembrane region" description="Helical" evidence="6">
    <location>
        <begin position="61"/>
        <end position="91"/>
    </location>
</feature>
<evidence type="ECO:0000256" key="5">
    <source>
        <dbReference type="ARBA" id="ARBA00023136"/>
    </source>
</evidence>
<sequence length="232" mass="26904">MEDYLQSDFSGQPLTSWDCLMLYISKCFVRFVDKLGVLLVDAVATVTAYNDRHQLINFRSFFIYVMIVFVVFALGKISMALLFMAIVWLAASEKQVSTRRKRSDLREAVHDADPSTLVWLAQYLADRGYLHPIQNKVKLEEERVKWVNMLLRQCWPHAQPFFRDKLAQLLEVANQHLQERSFMGVPLQQLVGLRLESLLLGTKAPVVQWVKVVEHPELAGRKDHYVFEAHIT</sequence>
<keyword evidence="8" id="KW-1185">Reference proteome</keyword>
<accession>A0A979FVM7</accession>
<reference evidence="9" key="1">
    <citation type="submission" date="2025-08" db="UniProtKB">
        <authorList>
            <consortium name="RefSeq"/>
        </authorList>
    </citation>
    <scope>IDENTIFICATION</scope>
    <source>
        <tissue evidence="9">Whole organism</tissue>
    </source>
</reference>
<keyword evidence="2" id="KW-0813">Transport</keyword>
<dbReference type="Proteomes" id="UP000694843">
    <property type="component" value="Unplaced"/>
</dbReference>
<dbReference type="InterPro" id="IPR031468">
    <property type="entry name" value="SMP_LBD"/>
</dbReference>
<dbReference type="AlphaFoldDB" id="A0A979FVM7"/>
<dbReference type="KEGG" id="hazt:125179449"/>
<evidence type="ECO:0000256" key="6">
    <source>
        <dbReference type="SAM" id="Phobius"/>
    </source>
</evidence>
<proteinExistence type="predicted"/>
<evidence type="ECO:0000313" key="8">
    <source>
        <dbReference type="Proteomes" id="UP000694843"/>
    </source>
</evidence>
<name>A0A979FVM7_HYAAZ</name>
<evidence type="ECO:0000256" key="4">
    <source>
        <dbReference type="ARBA" id="ARBA00023121"/>
    </source>
</evidence>
<organism evidence="8 9">
    <name type="scientific">Hyalella azteca</name>
    <name type="common">Amphipod</name>
    <dbReference type="NCBI Taxonomy" id="294128"/>
    <lineage>
        <taxon>Eukaryota</taxon>
        <taxon>Metazoa</taxon>
        <taxon>Ecdysozoa</taxon>
        <taxon>Arthropoda</taxon>
        <taxon>Crustacea</taxon>
        <taxon>Multicrustacea</taxon>
        <taxon>Malacostraca</taxon>
        <taxon>Eumalacostraca</taxon>
        <taxon>Peracarida</taxon>
        <taxon>Amphipoda</taxon>
        <taxon>Senticaudata</taxon>
        <taxon>Talitrida</taxon>
        <taxon>Talitroidea</taxon>
        <taxon>Hyalellidae</taxon>
        <taxon>Hyalella</taxon>
    </lineage>
</organism>
<evidence type="ECO:0000259" key="7">
    <source>
        <dbReference type="PROSITE" id="PS51847"/>
    </source>
</evidence>
<protein>
    <submittedName>
        <fullName evidence="9">Uncharacterized protein LOC125179449</fullName>
    </submittedName>
</protein>
<keyword evidence="6" id="KW-0812">Transmembrane</keyword>